<evidence type="ECO:0000259" key="12">
    <source>
        <dbReference type="Pfam" id="PF04101"/>
    </source>
</evidence>
<evidence type="ECO:0000256" key="9">
    <source>
        <dbReference type="ARBA" id="ARBA00023316"/>
    </source>
</evidence>
<keyword evidence="7 10" id="KW-0472">Membrane</keyword>
<dbReference type="HAMAP" id="MF_00033">
    <property type="entry name" value="MurG"/>
    <property type="match status" value="1"/>
</dbReference>
<dbReference type="Gene3D" id="3.40.50.2000">
    <property type="entry name" value="Glycogen Phosphorylase B"/>
    <property type="match status" value="2"/>
</dbReference>
<dbReference type="PANTHER" id="PTHR21015">
    <property type="entry name" value="UDP-N-ACETYLGLUCOSAMINE--N-ACETYLMURAMYL-(PENTAPEPTIDE) PYROPHOSPHORYL-UNDECAPRENOL N-ACETYLGLUCOSAMINE TRANSFERASE 1"/>
    <property type="match status" value="1"/>
</dbReference>
<dbReference type="InterPro" id="IPR004276">
    <property type="entry name" value="GlycoTrans_28_N"/>
</dbReference>
<evidence type="ECO:0000256" key="10">
    <source>
        <dbReference type="HAMAP-Rule" id="MF_00033"/>
    </source>
</evidence>
<dbReference type="GO" id="GO:0071555">
    <property type="term" value="P:cell wall organization"/>
    <property type="evidence" value="ECO:0007669"/>
    <property type="project" value="UniProtKB-KW"/>
</dbReference>
<dbReference type="CDD" id="cd03785">
    <property type="entry name" value="GT28_MurG"/>
    <property type="match status" value="1"/>
</dbReference>
<dbReference type="RefSeq" id="WP_160904872.1">
    <property type="nucleotide sequence ID" value="NZ_WVHS01000001.1"/>
</dbReference>
<sequence>MPKKVIISGGGTGGHIFPAVAIADALKRLEPETEILFVGAIGRMEMERVPAAGYQVIGLDIQGFQRKQLFKNILLPYKIISSVLKARSVIKSFKPDVAVGVGGYASGPLLFAAGQMKVPYLIQEQNSYAGITNKWLAKKAARICVAFDGMEQFFPPAAIMITGNPVRSESVDIAGKRGEAAAFFGLSAEKRTILVTGGSLGARTLNASVLAGLEKIMAADVQLIWQTGKFYYKGIIEKVGNQPKDLRIRVLEFLQRMDLAYAMADVIISRAGAGTIAELCIVKKPVILVPSPNVAEDHQTKNALALVKNDATVLVTDAEAENKLVDTALQVLGDPEKCVQLGERIGKLALPMADEVIANEVLKLVKQHGAG</sequence>
<dbReference type="GO" id="GO:0008360">
    <property type="term" value="P:regulation of cell shape"/>
    <property type="evidence" value="ECO:0007669"/>
    <property type="project" value="UniProtKB-KW"/>
</dbReference>
<dbReference type="GO" id="GO:0005975">
    <property type="term" value="P:carbohydrate metabolic process"/>
    <property type="evidence" value="ECO:0007669"/>
    <property type="project" value="InterPro"/>
</dbReference>
<comment type="pathway">
    <text evidence="10">Cell wall biogenesis; peptidoglycan biosynthesis.</text>
</comment>
<feature type="domain" description="Glycosyl transferase family 28 C-terminal" evidence="12">
    <location>
        <begin position="192"/>
        <end position="336"/>
    </location>
</feature>
<evidence type="ECO:0000256" key="5">
    <source>
        <dbReference type="ARBA" id="ARBA00022960"/>
    </source>
</evidence>
<keyword evidence="4 10" id="KW-0808">Transferase</keyword>
<dbReference type="Pfam" id="PF03033">
    <property type="entry name" value="Glyco_transf_28"/>
    <property type="match status" value="1"/>
</dbReference>
<feature type="binding site" evidence="10">
    <location>
        <begin position="12"/>
        <end position="14"/>
    </location>
    <ligand>
        <name>UDP-N-acetyl-alpha-D-glucosamine</name>
        <dbReference type="ChEBI" id="CHEBI:57705"/>
    </ligand>
</feature>
<gene>
    <name evidence="10 13" type="primary">murG</name>
    <name evidence="13" type="ORF">GS398_00895</name>
</gene>
<keyword evidence="8 10" id="KW-0131">Cell cycle</keyword>
<keyword evidence="3 10" id="KW-0328">Glycosyltransferase</keyword>
<dbReference type="GO" id="GO:0005886">
    <property type="term" value="C:plasma membrane"/>
    <property type="evidence" value="ECO:0007669"/>
    <property type="project" value="UniProtKB-SubCell"/>
</dbReference>
<dbReference type="SUPFAM" id="SSF53756">
    <property type="entry name" value="UDP-Glycosyltransferase/glycogen phosphorylase"/>
    <property type="match status" value="1"/>
</dbReference>
<keyword evidence="2 10" id="KW-0132">Cell division</keyword>
<dbReference type="Pfam" id="PF04101">
    <property type="entry name" value="Glyco_tran_28_C"/>
    <property type="match status" value="1"/>
</dbReference>
<evidence type="ECO:0000256" key="7">
    <source>
        <dbReference type="ARBA" id="ARBA00023136"/>
    </source>
</evidence>
<dbReference type="EMBL" id="WVHS01000001">
    <property type="protein sequence ID" value="MXV13844.1"/>
    <property type="molecule type" value="Genomic_DNA"/>
</dbReference>
<accession>A0A7K1XSB1</accession>
<evidence type="ECO:0000313" key="13">
    <source>
        <dbReference type="EMBL" id="MXV13844.1"/>
    </source>
</evidence>
<keyword evidence="1 10" id="KW-1003">Cell membrane</keyword>
<evidence type="ECO:0000256" key="1">
    <source>
        <dbReference type="ARBA" id="ARBA00022475"/>
    </source>
</evidence>
<dbReference type="GO" id="GO:0051301">
    <property type="term" value="P:cell division"/>
    <property type="evidence" value="ECO:0007669"/>
    <property type="project" value="UniProtKB-KW"/>
</dbReference>
<dbReference type="Proteomes" id="UP000451233">
    <property type="component" value="Unassembled WGS sequence"/>
</dbReference>
<keyword evidence="6 10" id="KW-0573">Peptidoglycan synthesis</keyword>
<proteinExistence type="inferred from homology"/>
<protein>
    <recommendedName>
        <fullName evidence="10">UDP-N-acetylglucosamine--N-acetylmuramyl-(pentapeptide) pyrophosphoryl-undecaprenol N-acetylglucosamine transferase</fullName>
        <ecNumber evidence="10">2.4.1.227</ecNumber>
    </recommendedName>
    <alternativeName>
        <fullName evidence="10">Undecaprenyl-PP-MurNAc-pentapeptide-UDPGlcNAc GlcNAc transferase</fullName>
    </alternativeName>
</protein>
<evidence type="ECO:0000256" key="8">
    <source>
        <dbReference type="ARBA" id="ARBA00023306"/>
    </source>
</evidence>
<dbReference type="InterPro" id="IPR006009">
    <property type="entry name" value="GlcNAc_MurG"/>
</dbReference>
<feature type="binding site" evidence="10">
    <location>
        <position position="167"/>
    </location>
    <ligand>
        <name>UDP-N-acetyl-alpha-D-glucosamine</name>
        <dbReference type="ChEBI" id="CHEBI:57705"/>
    </ligand>
</feature>
<comment type="function">
    <text evidence="10">Cell wall formation. Catalyzes the transfer of a GlcNAc subunit on undecaprenyl-pyrophosphoryl-MurNAc-pentapeptide (lipid intermediate I) to form undecaprenyl-pyrophosphoryl-MurNAc-(pentapeptide)GlcNAc (lipid intermediate II).</text>
</comment>
<feature type="binding site" evidence="10">
    <location>
        <position position="299"/>
    </location>
    <ligand>
        <name>UDP-N-acetyl-alpha-D-glucosamine</name>
        <dbReference type="ChEBI" id="CHEBI:57705"/>
    </ligand>
</feature>
<comment type="caution">
    <text evidence="10">Lacks conserved residue(s) required for the propagation of feature annotation.</text>
</comment>
<evidence type="ECO:0000256" key="3">
    <source>
        <dbReference type="ARBA" id="ARBA00022676"/>
    </source>
</evidence>
<comment type="catalytic activity">
    <reaction evidence="10">
        <text>di-trans,octa-cis-undecaprenyl diphospho-N-acetyl-alpha-D-muramoyl-L-alanyl-D-glutamyl-meso-2,6-diaminopimeloyl-D-alanyl-D-alanine + UDP-N-acetyl-alpha-D-glucosamine = di-trans,octa-cis-undecaprenyl diphospho-[N-acetyl-alpha-D-glucosaminyl-(1-&gt;4)]-N-acetyl-alpha-D-muramoyl-L-alanyl-D-glutamyl-meso-2,6-diaminopimeloyl-D-alanyl-D-alanine + UDP + H(+)</text>
        <dbReference type="Rhea" id="RHEA:31227"/>
        <dbReference type="ChEBI" id="CHEBI:15378"/>
        <dbReference type="ChEBI" id="CHEBI:57705"/>
        <dbReference type="ChEBI" id="CHEBI:58223"/>
        <dbReference type="ChEBI" id="CHEBI:61387"/>
        <dbReference type="ChEBI" id="CHEBI:61388"/>
        <dbReference type="EC" id="2.4.1.227"/>
    </reaction>
</comment>
<evidence type="ECO:0000259" key="11">
    <source>
        <dbReference type="Pfam" id="PF03033"/>
    </source>
</evidence>
<dbReference type="UniPathway" id="UPA00219"/>
<dbReference type="GO" id="GO:0009252">
    <property type="term" value="P:peptidoglycan biosynthetic process"/>
    <property type="evidence" value="ECO:0007669"/>
    <property type="project" value="UniProtKB-UniRule"/>
</dbReference>
<evidence type="ECO:0000256" key="6">
    <source>
        <dbReference type="ARBA" id="ARBA00022984"/>
    </source>
</evidence>
<dbReference type="PANTHER" id="PTHR21015:SF22">
    <property type="entry name" value="GLYCOSYLTRANSFERASE"/>
    <property type="match status" value="1"/>
</dbReference>
<evidence type="ECO:0000313" key="14">
    <source>
        <dbReference type="Proteomes" id="UP000451233"/>
    </source>
</evidence>
<name>A0A7K1XSB1_9SPHI</name>
<feature type="domain" description="Glycosyltransferase family 28 N-terminal" evidence="11">
    <location>
        <begin position="5"/>
        <end position="144"/>
    </location>
</feature>
<feature type="binding site" evidence="10">
    <location>
        <position position="199"/>
    </location>
    <ligand>
        <name>UDP-N-acetyl-alpha-D-glucosamine</name>
        <dbReference type="ChEBI" id="CHEBI:57705"/>
    </ligand>
</feature>
<dbReference type="EC" id="2.4.1.227" evidence="10"/>
<organism evidence="13 14">
    <name type="scientific">Hufsiella ginkgonis</name>
    <dbReference type="NCBI Taxonomy" id="2695274"/>
    <lineage>
        <taxon>Bacteria</taxon>
        <taxon>Pseudomonadati</taxon>
        <taxon>Bacteroidota</taxon>
        <taxon>Sphingobacteriia</taxon>
        <taxon>Sphingobacteriales</taxon>
        <taxon>Sphingobacteriaceae</taxon>
        <taxon>Hufsiella</taxon>
    </lineage>
</organism>
<comment type="similarity">
    <text evidence="10">Belongs to the glycosyltransferase 28 family. MurG subfamily.</text>
</comment>
<comment type="subcellular location">
    <subcellularLocation>
        <location evidence="10">Cell membrane</location>
        <topology evidence="10">Peripheral membrane protein</topology>
        <orientation evidence="10">Cytoplasmic side</orientation>
    </subcellularLocation>
</comment>
<feature type="binding site" evidence="10">
    <location>
        <position position="126"/>
    </location>
    <ligand>
        <name>UDP-N-acetyl-alpha-D-glucosamine</name>
        <dbReference type="ChEBI" id="CHEBI:57705"/>
    </ligand>
</feature>
<comment type="caution">
    <text evidence="13">The sequence shown here is derived from an EMBL/GenBank/DDBJ whole genome shotgun (WGS) entry which is preliminary data.</text>
</comment>
<keyword evidence="5 10" id="KW-0133">Cell shape</keyword>
<keyword evidence="14" id="KW-1185">Reference proteome</keyword>
<reference evidence="13 14" key="1">
    <citation type="submission" date="2019-11" db="EMBL/GenBank/DDBJ databases">
        <title>Pedobacter sp. HMF7056 Genome sequencing and assembly.</title>
        <authorList>
            <person name="Kang H."/>
            <person name="Kim H."/>
            <person name="Joh K."/>
        </authorList>
    </citation>
    <scope>NUCLEOTIDE SEQUENCE [LARGE SCALE GENOMIC DNA]</scope>
    <source>
        <strain evidence="13 14">HMF7056</strain>
    </source>
</reference>
<dbReference type="AlphaFoldDB" id="A0A7K1XSB1"/>
<evidence type="ECO:0000256" key="4">
    <source>
        <dbReference type="ARBA" id="ARBA00022679"/>
    </source>
</evidence>
<evidence type="ECO:0000256" key="2">
    <source>
        <dbReference type="ARBA" id="ARBA00022618"/>
    </source>
</evidence>
<dbReference type="NCBIfam" id="TIGR01133">
    <property type="entry name" value="murG"/>
    <property type="match status" value="1"/>
</dbReference>
<dbReference type="GO" id="GO:0050511">
    <property type="term" value="F:undecaprenyldiphospho-muramoylpentapeptide beta-N-acetylglucosaminyltransferase activity"/>
    <property type="evidence" value="ECO:0007669"/>
    <property type="project" value="UniProtKB-UniRule"/>
</dbReference>
<dbReference type="InterPro" id="IPR007235">
    <property type="entry name" value="Glyco_trans_28_C"/>
</dbReference>
<keyword evidence="9 10" id="KW-0961">Cell wall biogenesis/degradation</keyword>